<reference evidence="1" key="2">
    <citation type="submission" date="2012-03" db="EMBL/GenBank/DDBJ databases">
        <authorList>
            <person name="Ayana D.T."/>
            <person name="Kaufmann H."/>
            <person name="Biber A."/>
            <person name="Debener T."/>
        </authorList>
    </citation>
    <scope>NUCLEOTIDE SEQUENCE</scope>
    <source>
        <tissue evidence="1">Leaf</tissue>
    </source>
</reference>
<dbReference type="AlphaFoldDB" id="J7G309"/>
<dbReference type="EMBL" id="JQ791545">
    <property type="protein sequence ID" value="AFP55589.1"/>
    <property type="molecule type" value="Genomic_DNA"/>
</dbReference>
<reference evidence="1" key="1">
    <citation type="journal article" date="2012" name="BMC Genomics">
        <title>Evolution of the Rdr1 TNL-cluster in roses and other Rosaceous species.</title>
        <authorList>
            <person name="Terefe-Ayana D."/>
            <person name="Kaufmann H."/>
            <person name="Linde M."/>
            <person name="Debener T."/>
        </authorList>
    </citation>
    <scope>NUCLEOTIDE SEQUENCE</scope>
    <source>
        <tissue evidence="1">Leaf</tissue>
    </source>
</reference>
<evidence type="ECO:0000313" key="1">
    <source>
        <dbReference type="EMBL" id="AFP55589.1"/>
    </source>
</evidence>
<name>J7G309_ROSRU</name>
<proteinExistence type="predicted"/>
<protein>
    <submittedName>
        <fullName evidence="1">Uncharacterized protein</fullName>
    </submittedName>
</protein>
<accession>J7G309</accession>
<organism evidence="1">
    <name type="scientific">Rosa rugosa</name>
    <name type="common">Rugosa rose</name>
    <dbReference type="NCBI Taxonomy" id="74645"/>
    <lineage>
        <taxon>Eukaryota</taxon>
        <taxon>Viridiplantae</taxon>
        <taxon>Streptophyta</taxon>
        <taxon>Embryophyta</taxon>
        <taxon>Tracheophyta</taxon>
        <taxon>Spermatophyta</taxon>
        <taxon>Magnoliopsida</taxon>
        <taxon>eudicotyledons</taxon>
        <taxon>Gunneridae</taxon>
        <taxon>Pentapetalae</taxon>
        <taxon>rosids</taxon>
        <taxon>fabids</taxon>
        <taxon>Rosales</taxon>
        <taxon>Rosaceae</taxon>
        <taxon>Rosoideae</taxon>
        <taxon>Rosoideae incertae sedis</taxon>
        <taxon>Rosa</taxon>
    </lineage>
</organism>
<sequence length="121" mass="13845">MAAIAAEQLVAEELKMGVGGGDYAWKMRRIKQTIDVRVCVFWGKLHRTFCKVGISGMGERIRLWESATKKGRREEREKEVEVLIILGVEKEREPAHAARERRGGDQMWCNEMSPFISGFYG</sequence>